<evidence type="ECO:0000256" key="1">
    <source>
        <dbReference type="ARBA" id="ARBA00004141"/>
    </source>
</evidence>
<name>A0ABD0PBB6_CIRMR</name>
<evidence type="ECO:0000256" key="3">
    <source>
        <dbReference type="ARBA" id="ARBA00022692"/>
    </source>
</evidence>
<evidence type="ECO:0000313" key="7">
    <source>
        <dbReference type="EMBL" id="KAL0171379.1"/>
    </source>
</evidence>
<keyword evidence="5 6" id="KW-0472">Membrane</keyword>
<evidence type="ECO:0000256" key="2">
    <source>
        <dbReference type="ARBA" id="ARBA00007018"/>
    </source>
</evidence>
<feature type="non-terminal residue" evidence="7">
    <location>
        <position position="1"/>
    </location>
</feature>
<organism evidence="7 8">
    <name type="scientific">Cirrhinus mrigala</name>
    <name type="common">Mrigala</name>
    <dbReference type="NCBI Taxonomy" id="683832"/>
    <lineage>
        <taxon>Eukaryota</taxon>
        <taxon>Metazoa</taxon>
        <taxon>Chordata</taxon>
        <taxon>Craniata</taxon>
        <taxon>Vertebrata</taxon>
        <taxon>Euteleostomi</taxon>
        <taxon>Actinopterygii</taxon>
        <taxon>Neopterygii</taxon>
        <taxon>Teleostei</taxon>
        <taxon>Ostariophysi</taxon>
        <taxon>Cypriniformes</taxon>
        <taxon>Cyprinidae</taxon>
        <taxon>Labeoninae</taxon>
        <taxon>Labeonini</taxon>
        <taxon>Cirrhinus</taxon>
    </lineage>
</organism>
<feature type="non-terminal residue" evidence="7">
    <location>
        <position position="68"/>
    </location>
</feature>
<dbReference type="InterPro" id="IPR004254">
    <property type="entry name" value="AdipoR/HlyIII-related"/>
</dbReference>
<proteinExistence type="inferred from homology"/>
<feature type="transmembrane region" description="Helical" evidence="6">
    <location>
        <begin position="20"/>
        <end position="37"/>
    </location>
</feature>
<comment type="similarity">
    <text evidence="2">Belongs to the ADIPOR family.</text>
</comment>
<keyword evidence="8" id="KW-1185">Reference proteome</keyword>
<dbReference type="GO" id="GO:0016020">
    <property type="term" value="C:membrane"/>
    <property type="evidence" value="ECO:0007669"/>
    <property type="project" value="UniProtKB-SubCell"/>
</dbReference>
<keyword evidence="4 6" id="KW-1133">Transmembrane helix</keyword>
<dbReference type="Pfam" id="PF03006">
    <property type="entry name" value="HlyIII"/>
    <property type="match status" value="1"/>
</dbReference>
<accession>A0ABD0PBB6</accession>
<dbReference type="EMBL" id="JAMKFB020000016">
    <property type="protein sequence ID" value="KAL0171379.1"/>
    <property type="molecule type" value="Genomic_DNA"/>
</dbReference>
<evidence type="ECO:0000256" key="6">
    <source>
        <dbReference type="SAM" id="Phobius"/>
    </source>
</evidence>
<gene>
    <name evidence="7" type="ORF">M9458_031690</name>
</gene>
<reference evidence="7 8" key="1">
    <citation type="submission" date="2024-05" db="EMBL/GenBank/DDBJ databases">
        <title>Genome sequencing and assembly of Indian major carp, Cirrhinus mrigala (Hamilton, 1822).</title>
        <authorList>
            <person name="Mohindra V."/>
            <person name="Chowdhury L.M."/>
            <person name="Lal K."/>
            <person name="Jena J.K."/>
        </authorList>
    </citation>
    <scope>NUCLEOTIDE SEQUENCE [LARGE SCALE GENOMIC DNA]</scope>
    <source>
        <strain evidence="7">CM1030</strain>
        <tissue evidence="7">Blood</tissue>
    </source>
</reference>
<evidence type="ECO:0000256" key="4">
    <source>
        <dbReference type="ARBA" id="ARBA00022989"/>
    </source>
</evidence>
<protein>
    <submittedName>
        <fullName evidence="7">Uncharacterized protein</fullName>
    </submittedName>
</protein>
<comment type="caution">
    <text evidence="7">The sequence shown here is derived from an EMBL/GenBank/DDBJ whole genome shotgun (WGS) entry which is preliminary data.</text>
</comment>
<keyword evidence="3 6" id="KW-0812">Transmembrane</keyword>
<dbReference type="Proteomes" id="UP001529510">
    <property type="component" value="Unassembled WGS sequence"/>
</dbReference>
<evidence type="ECO:0000313" key="8">
    <source>
        <dbReference type="Proteomes" id="UP001529510"/>
    </source>
</evidence>
<evidence type="ECO:0000256" key="5">
    <source>
        <dbReference type="ARBA" id="ARBA00023136"/>
    </source>
</evidence>
<dbReference type="AlphaFoldDB" id="A0ABD0PBB6"/>
<sequence>YFLWRFSMLCSTLDFLTESYTWPLLVYMLMICLYPFTSSCAHTFSTMSAEARHICYFFDYGALSLYSL</sequence>
<comment type="subcellular location">
    <subcellularLocation>
        <location evidence="1">Membrane</location>
        <topology evidence="1">Multi-pass membrane protein</topology>
    </subcellularLocation>
</comment>